<dbReference type="InterPro" id="IPR036412">
    <property type="entry name" value="HAD-like_sf"/>
</dbReference>
<feature type="compositionally biased region" description="Polar residues" evidence="1">
    <location>
        <begin position="1"/>
        <end position="16"/>
    </location>
</feature>
<proteinExistence type="predicted"/>
<dbReference type="SUPFAM" id="SSF56784">
    <property type="entry name" value="HAD-like"/>
    <property type="match status" value="1"/>
</dbReference>
<accession>A0A9P4USI0</accession>
<gene>
    <name evidence="2" type="ORF">EJ04DRAFT_517658</name>
</gene>
<dbReference type="GO" id="GO:0006281">
    <property type="term" value="P:DNA repair"/>
    <property type="evidence" value="ECO:0007669"/>
    <property type="project" value="TreeGrafter"/>
</dbReference>
<evidence type="ECO:0000256" key="1">
    <source>
        <dbReference type="SAM" id="MobiDB-lite"/>
    </source>
</evidence>
<name>A0A9P4USI0_9PLEO</name>
<dbReference type="InterPro" id="IPR006551">
    <property type="entry name" value="Polynucleotide_phosphatase"/>
</dbReference>
<dbReference type="NCBIfam" id="TIGR01662">
    <property type="entry name" value="HAD-SF-IIIA"/>
    <property type="match status" value="1"/>
</dbReference>
<dbReference type="FunFam" id="3.40.50.300:FF:002548">
    <property type="entry name" value="DNA kinase/phosphatase Pnk1"/>
    <property type="match status" value="1"/>
</dbReference>
<evidence type="ECO:0000313" key="2">
    <source>
        <dbReference type="EMBL" id="KAF2726762.1"/>
    </source>
</evidence>
<dbReference type="Pfam" id="PF13671">
    <property type="entry name" value="AAA_33"/>
    <property type="match status" value="1"/>
</dbReference>
<dbReference type="PANTHER" id="PTHR12083:SF9">
    <property type="entry name" value="BIFUNCTIONAL POLYNUCLEOTIDE PHOSPHATASE_KINASE"/>
    <property type="match status" value="1"/>
</dbReference>
<keyword evidence="3" id="KW-1185">Reference proteome</keyword>
<dbReference type="SUPFAM" id="SSF52540">
    <property type="entry name" value="P-loop containing nucleoside triphosphate hydrolases"/>
    <property type="match status" value="1"/>
</dbReference>
<dbReference type="Gene3D" id="3.40.50.1000">
    <property type="entry name" value="HAD superfamily/HAD-like"/>
    <property type="match status" value="1"/>
</dbReference>
<dbReference type="Proteomes" id="UP000799444">
    <property type="component" value="Unassembled WGS sequence"/>
</dbReference>
<comment type="caution">
    <text evidence="2">The sequence shown here is derived from an EMBL/GenBank/DDBJ whole genome shotgun (WGS) entry which is preliminary data.</text>
</comment>
<dbReference type="InterPro" id="IPR027417">
    <property type="entry name" value="P-loop_NTPase"/>
</dbReference>
<dbReference type="Pfam" id="PF08645">
    <property type="entry name" value="PNK3P"/>
    <property type="match status" value="1"/>
</dbReference>
<protein>
    <submittedName>
        <fullName evidence="2">PNK3P-domain-containing protein</fullName>
    </submittedName>
</protein>
<dbReference type="NCBIfam" id="TIGR01664">
    <property type="entry name" value="DNA-3'-Pase"/>
    <property type="match status" value="1"/>
</dbReference>
<dbReference type="InterPro" id="IPR006549">
    <property type="entry name" value="HAD-SF_hydro_IIIA"/>
</dbReference>
<evidence type="ECO:0000313" key="3">
    <source>
        <dbReference type="Proteomes" id="UP000799444"/>
    </source>
</evidence>
<sequence length="454" mass="50702">MPTTAGSGKRSSSNDRGISPPASKRRQQSHTTSKAVANFFTPLSKKEPEKMAWRVVGDSLLIGRFGILSALHSAEFGKIRRKVAAFDFDSTLVASASGKRFGRDAADWKWWHQSVPGELRRLYEDGYLVAVISNQGGISLKSDPKTVKSDQKRLADFKGKVSAVLNQLDLPVISVYAATGRDLYRKPRTGMWHELLDDFDMDHADTVDLENSFFVGDAGGRDAIAGGAPKDHSCVDRDFAANVGIPFRTPEEYFLHEKPRPFVRDFNPTEYLQEGAVKSTSAIPIHFSKANSVDIVLFCGSPGAGKSSFYWRHLQPLDYGRVNQDILKTRDKCAKAASEMVKEGTSVVVDNTNPDLQTRQYWVNLAKELEVPIRCVLFTAPARLCEHNDTVRALNLGPEVNPEHRSILPKVAFSGFASRYREPSLSEGFQDITKIEFELSGTDAHQEMWRRYWV</sequence>
<dbReference type="OrthoDB" id="19045at2759"/>
<dbReference type="EMBL" id="ML996394">
    <property type="protein sequence ID" value="KAF2726762.1"/>
    <property type="molecule type" value="Genomic_DNA"/>
</dbReference>
<organism evidence="2 3">
    <name type="scientific">Polyplosphaeria fusca</name>
    <dbReference type="NCBI Taxonomy" id="682080"/>
    <lineage>
        <taxon>Eukaryota</taxon>
        <taxon>Fungi</taxon>
        <taxon>Dikarya</taxon>
        <taxon>Ascomycota</taxon>
        <taxon>Pezizomycotina</taxon>
        <taxon>Dothideomycetes</taxon>
        <taxon>Pleosporomycetidae</taxon>
        <taxon>Pleosporales</taxon>
        <taxon>Tetraplosphaeriaceae</taxon>
        <taxon>Polyplosphaeria</taxon>
    </lineage>
</organism>
<dbReference type="GO" id="GO:0046404">
    <property type="term" value="F:ATP-dependent polydeoxyribonucleotide 5'-hydroxyl-kinase activity"/>
    <property type="evidence" value="ECO:0007669"/>
    <property type="project" value="TreeGrafter"/>
</dbReference>
<dbReference type="FunFam" id="3.40.50.1000:FF:000078">
    <property type="entry name" value="Bifunctional polynucleotide phosphatase/kinase"/>
    <property type="match status" value="1"/>
</dbReference>
<dbReference type="AlphaFoldDB" id="A0A9P4USI0"/>
<dbReference type="InterPro" id="IPR023214">
    <property type="entry name" value="HAD_sf"/>
</dbReference>
<dbReference type="GO" id="GO:0046403">
    <property type="term" value="F:polynucleotide 3'-phosphatase activity"/>
    <property type="evidence" value="ECO:0007669"/>
    <property type="project" value="TreeGrafter"/>
</dbReference>
<feature type="region of interest" description="Disordered" evidence="1">
    <location>
        <begin position="1"/>
        <end position="33"/>
    </location>
</feature>
<dbReference type="PANTHER" id="PTHR12083">
    <property type="entry name" value="BIFUNCTIONAL POLYNUCLEOTIDE PHOSPHATASE/KINASE"/>
    <property type="match status" value="1"/>
</dbReference>
<dbReference type="GO" id="GO:0003690">
    <property type="term" value="F:double-stranded DNA binding"/>
    <property type="evidence" value="ECO:0007669"/>
    <property type="project" value="TreeGrafter"/>
</dbReference>
<dbReference type="InterPro" id="IPR013954">
    <property type="entry name" value="PNK3P"/>
</dbReference>
<dbReference type="Gene3D" id="3.40.50.300">
    <property type="entry name" value="P-loop containing nucleotide triphosphate hydrolases"/>
    <property type="match status" value="1"/>
</dbReference>
<reference evidence="2" key="1">
    <citation type="journal article" date="2020" name="Stud. Mycol.">
        <title>101 Dothideomycetes genomes: a test case for predicting lifestyles and emergence of pathogens.</title>
        <authorList>
            <person name="Haridas S."/>
            <person name="Albert R."/>
            <person name="Binder M."/>
            <person name="Bloem J."/>
            <person name="Labutti K."/>
            <person name="Salamov A."/>
            <person name="Andreopoulos B."/>
            <person name="Baker S."/>
            <person name="Barry K."/>
            <person name="Bills G."/>
            <person name="Bluhm B."/>
            <person name="Cannon C."/>
            <person name="Castanera R."/>
            <person name="Culley D."/>
            <person name="Daum C."/>
            <person name="Ezra D."/>
            <person name="Gonzalez J."/>
            <person name="Henrissat B."/>
            <person name="Kuo A."/>
            <person name="Liang C."/>
            <person name="Lipzen A."/>
            <person name="Lutzoni F."/>
            <person name="Magnuson J."/>
            <person name="Mondo S."/>
            <person name="Nolan M."/>
            <person name="Ohm R."/>
            <person name="Pangilinan J."/>
            <person name="Park H.-J."/>
            <person name="Ramirez L."/>
            <person name="Alfaro M."/>
            <person name="Sun H."/>
            <person name="Tritt A."/>
            <person name="Yoshinaga Y."/>
            <person name="Zwiers L.-H."/>
            <person name="Turgeon B."/>
            <person name="Goodwin S."/>
            <person name="Spatafora J."/>
            <person name="Crous P."/>
            <person name="Grigoriev I."/>
        </authorList>
    </citation>
    <scope>NUCLEOTIDE SEQUENCE</scope>
    <source>
        <strain evidence="2">CBS 125425</strain>
    </source>
</reference>